<protein>
    <submittedName>
        <fullName evidence="1">Calcium-activated potassium channel subunit alpha-1</fullName>
    </submittedName>
</protein>
<keyword evidence="2" id="KW-1185">Reference proteome</keyword>
<dbReference type="GO" id="GO:0034220">
    <property type="term" value="P:monoatomic ion transmembrane transport"/>
    <property type="evidence" value="ECO:0007669"/>
    <property type="project" value="UniProtKB-KW"/>
</dbReference>
<organism evidence="1 2">
    <name type="scientific">Galemys pyrenaicus</name>
    <name type="common">Iberian desman</name>
    <name type="synonym">Pyrenean desman</name>
    <dbReference type="NCBI Taxonomy" id="202257"/>
    <lineage>
        <taxon>Eukaryota</taxon>
        <taxon>Metazoa</taxon>
        <taxon>Chordata</taxon>
        <taxon>Craniata</taxon>
        <taxon>Vertebrata</taxon>
        <taxon>Euteleostomi</taxon>
        <taxon>Mammalia</taxon>
        <taxon>Eutheria</taxon>
        <taxon>Laurasiatheria</taxon>
        <taxon>Eulipotyphla</taxon>
        <taxon>Talpidae</taxon>
        <taxon>Galemys</taxon>
    </lineage>
</organism>
<keyword evidence="1" id="KW-0406">Ion transport</keyword>
<proteinExistence type="predicted"/>
<gene>
    <name evidence="1" type="ORF">J0S82_020052</name>
</gene>
<comment type="caution">
    <text evidence="1">The sequence shown here is derived from an EMBL/GenBank/DDBJ whole genome shotgun (WGS) entry which is preliminary data.</text>
</comment>
<dbReference type="EMBL" id="JAGFMF010011457">
    <property type="protein sequence ID" value="KAG8521835.1"/>
    <property type="molecule type" value="Genomic_DNA"/>
</dbReference>
<reference evidence="1" key="1">
    <citation type="journal article" date="2021" name="Evol. Appl.">
        <title>The genome of the Pyrenean desman and the effects of bottlenecks and inbreeding on the genomic landscape of an endangered species.</title>
        <authorList>
            <person name="Escoda L."/>
            <person name="Castresana J."/>
        </authorList>
    </citation>
    <scope>NUCLEOTIDE SEQUENCE</scope>
    <source>
        <strain evidence="1">IBE-C5619</strain>
    </source>
</reference>
<name>A0A8J6ANV1_GALPY</name>
<dbReference type="Proteomes" id="UP000700334">
    <property type="component" value="Unassembled WGS sequence"/>
</dbReference>
<sequence length="179" mass="18981">MVLGKQPRAALSWRSLLRCLACQEAQKINNGSSQADGTLKPVDEKEEAVAAEVGWMTSVKDWAGVMISAQTLTGRVLLADRDPPSSPECSRCCEGASARRRLAPALSTASVPCSSVGRAGCVLASPCLLQRRLLILLAGVLAPSTSSGRMKESFRNQPLDSSGERKSLPLARTAYVILA</sequence>
<dbReference type="OrthoDB" id="10035564at2759"/>
<keyword evidence="1" id="KW-0813">Transport</keyword>
<evidence type="ECO:0000313" key="1">
    <source>
        <dbReference type="EMBL" id="KAG8521835.1"/>
    </source>
</evidence>
<accession>A0A8J6ANV1</accession>
<evidence type="ECO:0000313" key="2">
    <source>
        <dbReference type="Proteomes" id="UP000700334"/>
    </source>
</evidence>
<keyword evidence="1" id="KW-0407">Ion channel</keyword>
<dbReference type="AlphaFoldDB" id="A0A8J6ANV1"/>